<name>A0A8J5XQN4_DIALT</name>
<comment type="similarity">
    <text evidence="1">Belongs to the HEBP family.</text>
</comment>
<evidence type="ECO:0000313" key="2">
    <source>
        <dbReference type="EMBL" id="KAG8466622.1"/>
    </source>
</evidence>
<evidence type="ECO:0000256" key="1">
    <source>
        <dbReference type="ARBA" id="ARBA00009817"/>
    </source>
</evidence>
<keyword evidence="3" id="KW-1185">Reference proteome</keyword>
<organism evidence="2 3">
    <name type="scientific">Diacronema lutheri</name>
    <name type="common">Unicellular marine alga</name>
    <name type="synonym">Monochrysis lutheri</name>
    <dbReference type="NCBI Taxonomy" id="2081491"/>
    <lineage>
        <taxon>Eukaryota</taxon>
        <taxon>Haptista</taxon>
        <taxon>Haptophyta</taxon>
        <taxon>Pavlovophyceae</taxon>
        <taxon>Pavlovales</taxon>
        <taxon>Pavlovaceae</taxon>
        <taxon>Diacronema</taxon>
    </lineage>
</organism>
<dbReference type="Pfam" id="PF04832">
    <property type="entry name" value="SOUL"/>
    <property type="match status" value="1"/>
</dbReference>
<evidence type="ECO:0000313" key="3">
    <source>
        <dbReference type="Proteomes" id="UP000751190"/>
    </source>
</evidence>
<protein>
    <submittedName>
        <fullName evidence="2">Uncharacterized protein</fullName>
    </submittedName>
</protein>
<sequence length="287" mass="30478">MQVFRVEPNVKEFVRHVLGRVHEEKPQFEVVRKLPGGGELRRYAPHVVAQTVWKPRAGAEPFTDTREPFFALANYIGVFGEAHNTKPNDGEPEKVPMTAAVTMGRAPEKIAMTAPVQTGEATAAGEGARFMRFMLPSTYTLATAPRPTNPAVQLVEVPAKLIVAVSFSGRLTARSVDVRGARLVQAIAADGVLTPVSGDARPWYAAGFNPPWTLPPLRTNEVYVEVLDAGAPIGHSGVSAAQLQTAAAVQSKAAASSTLEMVAAGLLVGATVAGASVWWTGARPRVP</sequence>
<dbReference type="EMBL" id="JAGTXO010000007">
    <property type="protein sequence ID" value="KAG8466622.1"/>
    <property type="molecule type" value="Genomic_DNA"/>
</dbReference>
<dbReference type="OMA" id="MTTPVEC"/>
<reference evidence="2" key="1">
    <citation type="submission" date="2021-05" db="EMBL/GenBank/DDBJ databases">
        <title>The genome of the haptophyte Pavlova lutheri (Diacronema luteri, Pavlovales) - a model for lipid biosynthesis in eukaryotic algae.</title>
        <authorList>
            <person name="Hulatt C.J."/>
            <person name="Posewitz M.C."/>
        </authorList>
    </citation>
    <scope>NUCLEOTIDE SEQUENCE</scope>
    <source>
        <strain evidence="2">NIVA-4/92</strain>
    </source>
</reference>
<gene>
    <name evidence="2" type="ORF">KFE25_008001</name>
</gene>
<dbReference type="Proteomes" id="UP000751190">
    <property type="component" value="Unassembled WGS sequence"/>
</dbReference>
<dbReference type="OrthoDB" id="6424451at2759"/>
<dbReference type="SUPFAM" id="SSF55136">
    <property type="entry name" value="Probable bacterial effector-binding domain"/>
    <property type="match status" value="1"/>
</dbReference>
<proteinExistence type="inferred from homology"/>
<dbReference type="PANTHER" id="PTHR11220">
    <property type="entry name" value="HEME-BINDING PROTEIN-RELATED"/>
    <property type="match status" value="1"/>
</dbReference>
<dbReference type="InterPro" id="IPR006917">
    <property type="entry name" value="SOUL_heme-bd"/>
</dbReference>
<comment type="caution">
    <text evidence="2">The sequence shown here is derived from an EMBL/GenBank/DDBJ whole genome shotgun (WGS) entry which is preliminary data.</text>
</comment>
<dbReference type="Gene3D" id="3.20.80.10">
    <property type="entry name" value="Regulatory factor, effector binding domain"/>
    <property type="match status" value="1"/>
</dbReference>
<dbReference type="InterPro" id="IPR011256">
    <property type="entry name" value="Reg_factor_effector_dom_sf"/>
</dbReference>
<dbReference type="PANTHER" id="PTHR11220:SF58">
    <property type="entry name" value="SOUL HEME-BINDING FAMILY PROTEIN"/>
    <property type="match status" value="1"/>
</dbReference>
<accession>A0A8J5XQN4</accession>
<dbReference type="AlphaFoldDB" id="A0A8J5XQN4"/>